<dbReference type="Pfam" id="PF13041">
    <property type="entry name" value="PPR_2"/>
    <property type="match status" value="1"/>
</dbReference>
<protein>
    <submittedName>
        <fullName evidence="4">Pentatricopeptide repeat-containing protein, mitochondrial</fullName>
    </submittedName>
</protein>
<dbReference type="InterPro" id="IPR002885">
    <property type="entry name" value="PPR_rpt"/>
</dbReference>
<gene>
    <name evidence="4" type="ORF">Sangu_1379300</name>
</gene>
<evidence type="ECO:0000256" key="2">
    <source>
        <dbReference type="ARBA" id="ARBA00022737"/>
    </source>
</evidence>
<reference evidence="4" key="2">
    <citation type="journal article" date="2024" name="Plant">
        <title>Genomic evolution and insights into agronomic trait innovations of Sesamum species.</title>
        <authorList>
            <person name="Miao H."/>
            <person name="Wang L."/>
            <person name="Qu L."/>
            <person name="Liu H."/>
            <person name="Sun Y."/>
            <person name="Le M."/>
            <person name="Wang Q."/>
            <person name="Wei S."/>
            <person name="Zheng Y."/>
            <person name="Lin W."/>
            <person name="Duan Y."/>
            <person name="Cao H."/>
            <person name="Xiong S."/>
            <person name="Wang X."/>
            <person name="Wei L."/>
            <person name="Li C."/>
            <person name="Ma Q."/>
            <person name="Ju M."/>
            <person name="Zhao R."/>
            <person name="Li G."/>
            <person name="Mu C."/>
            <person name="Tian Q."/>
            <person name="Mei H."/>
            <person name="Zhang T."/>
            <person name="Gao T."/>
            <person name="Zhang H."/>
        </authorList>
    </citation>
    <scope>NUCLEOTIDE SEQUENCE</scope>
    <source>
        <strain evidence="4">G01</strain>
    </source>
</reference>
<organism evidence="4">
    <name type="scientific">Sesamum angustifolium</name>
    <dbReference type="NCBI Taxonomy" id="2727405"/>
    <lineage>
        <taxon>Eukaryota</taxon>
        <taxon>Viridiplantae</taxon>
        <taxon>Streptophyta</taxon>
        <taxon>Embryophyta</taxon>
        <taxon>Tracheophyta</taxon>
        <taxon>Spermatophyta</taxon>
        <taxon>Magnoliopsida</taxon>
        <taxon>eudicotyledons</taxon>
        <taxon>Gunneridae</taxon>
        <taxon>Pentapetalae</taxon>
        <taxon>asterids</taxon>
        <taxon>lamiids</taxon>
        <taxon>Lamiales</taxon>
        <taxon>Pedaliaceae</taxon>
        <taxon>Sesamum</taxon>
    </lineage>
</organism>
<dbReference type="EMBL" id="JACGWK010000008">
    <property type="protein sequence ID" value="KAL0338572.1"/>
    <property type="molecule type" value="Genomic_DNA"/>
</dbReference>
<feature type="repeat" description="PPR" evidence="3">
    <location>
        <begin position="6"/>
        <end position="40"/>
    </location>
</feature>
<evidence type="ECO:0000256" key="1">
    <source>
        <dbReference type="ARBA" id="ARBA00007626"/>
    </source>
</evidence>
<sequence>MKRFANVQIYNMLIDGHCMRGNIGDAFKVLDEMLRSGISPTIVTYNALVNGLSKKGRVAEAEELAFSVTDKGLNPDVITYNSLICGFSDAGNLEKCLNCMRDENIRPTLSPYHPLISVCKKDGLDLLEKIVKEMSHWNLTPDRILDYGALERGNVQGARDLFDDMMAKGLAPSDGIFNTLIEGHCKLKDFEGAYMWYKEMLKIGFLPCISVCNELLSGLRAEGRFQEAEIICSEMSIKGVDDLRLQDDLSAARAM</sequence>
<dbReference type="Pfam" id="PF01535">
    <property type="entry name" value="PPR"/>
    <property type="match status" value="2"/>
</dbReference>
<dbReference type="AlphaFoldDB" id="A0AAW2N556"/>
<dbReference type="PANTHER" id="PTHR47934">
    <property type="entry name" value="PENTATRICOPEPTIDE REPEAT-CONTAINING PROTEIN PET309, MITOCHONDRIAL"/>
    <property type="match status" value="1"/>
</dbReference>
<feature type="repeat" description="PPR" evidence="3">
    <location>
        <begin position="173"/>
        <end position="207"/>
    </location>
</feature>
<dbReference type="PROSITE" id="PS51375">
    <property type="entry name" value="PPR"/>
    <property type="match status" value="4"/>
</dbReference>
<proteinExistence type="inferred from homology"/>
<evidence type="ECO:0000313" key="4">
    <source>
        <dbReference type="EMBL" id="KAL0338572.1"/>
    </source>
</evidence>
<feature type="repeat" description="PPR" evidence="3">
    <location>
        <begin position="41"/>
        <end position="75"/>
    </location>
</feature>
<comment type="similarity">
    <text evidence="1">Belongs to the PPR family. P subfamily.</text>
</comment>
<dbReference type="GO" id="GO:0007005">
    <property type="term" value="P:mitochondrion organization"/>
    <property type="evidence" value="ECO:0007669"/>
    <property type="project" value="TreeGrafter"/>
</dbReference>
<dbReference type="InterPro" id="IPR011990">
    <property type="entry name" value="TPR-like_helical_dom_sf"/>
</dbReference>
<reference evidence="4" key="1">
    <citation type="submission" date="2020-06" db="EMBL/GenBank/DDBJ databases">
        <authorList>
            <person name="Li T."/>
            <person name="Hu X."/>
            <person name="Zhang T."/>
            <person name="Song X."/>
            <person name="Zhang H."/>
            <person name="Dai N."/>
            <person name="Sheng W."/>
            <person name="Hou X."/>
            <person name="Wei L."/>
        </authorList>
    </citation>
    <scope>NUCLEOTIDE SEQUENCE</scope>
    <source>
        <strain evidence="4">G01</strain>
        <tissue evidence="4">Leaf</tissue>
    </source>
</reference>
<feature type="repeat" description="PPR" evidence="3">
    <location>
        <begin position="76"/>
        <end position="111"/>
    </location>
</feature>
<dbReference type="Gene3D" id="1.25.40.10">
    <property type="entry name" value="Tetratricopeptide repeat domain"/>
    <property type="match status" value="3"/>
</dbReference>
<dbReference type="GO" id="GO:0005739">
    <property type="term" value="C:mitochondrion"/>
    <property type="evidence" value="ECO:0007669"/>
    <property type="project" value="TreeGrafter"/>
</dbReference>
<name>A0AAW2N556_9LAMI</name>
<keyword evidence="2" id="KW-0677">Repeat</keyword>
<dbReference type="GO" id="GO:0003729">
    <property type="term" value="F:mRNA binding"/>
    <property type="evidence" value="ECO:0007669"/>
    <property type="project" value="TreeGrafter"/>
</dbReference>
<dbReference type="InterPro" id="IPR051114">
    <property type="entry name" value="Mito_RNA_Proc_CCM1"/>
</dbReference>
<dbReference type="GO" id="GO:0006396">
    <property type="term" value="P:RNA processing"/>
    <property type="evidence" value="ECO:0007669"/>
    <property type="project" value="TreeGrafter"/>
</dbReference>
<evidence type="ECO:0000256" key="3">
    <source>
        <dbReference type="PROSITE-ProRule" id="PRU00708"/>
    </source>
</evidence>
<accession>A0AAW2N556</accession>
<dbReference type="PANTHER" id="PTHR47934:SF6">
    <property type="entry name" value="MITOCHONDRIAL GROUP I INTRON SPLICING FACTOR CCM1-RELATED"/>
    <property type="match status" value="1"/>
</dbReference>
<dbReference type="Pfam" id="PF13812">
    <property type="entry name" value="PPR_3"/>
    <property type="match status" value="1"/>
</dbReference>
<dbReference type="NCBIfam" id="TIGR00756">
    <property type="entry name" value="PPR"/>
    <property type="match status" value="5"/>
</dbReference>
<comment type="caution">
    <text evidence="4">The sequence shown here is derived from an EMBL/GenBank/DDBJ whole genome shotgun (WGS) entry which is preliminary data.</text>
</comment>